<keyword evidence="3" id="KW-1185">Reference proteome</keyword>
<evidence type="ECO:0000256" key="1">
    <source>
        <dbReference type="SAM" id="Phobius"/>
    </source>
</evidence>
<accession>A0A9W9W7L3</accession>
<dbReference type="EMBL" id="JAPZBU010000004">
    <property type="protein sequence ID" value="KAJ5407901.1"/>
    <property type="molecule type" value="Genomic_DNA"/>
</dbReference>
<dbReference type="AlphaFoldDB" id="A0A9W9W7L3"/>
<protein>
    <submittedName>
        <fullName evidence="2">Uncharacterized protein</fullName>
    </submittedName>
</protein>
<feature type="transmembrane region" description="Helical" evidence="1">
    <location>
        <begin position="21"/>
        <end position="44"/>
    </location>
</feature>
<reference evidence="2" key="1">
    <citation type="submission" date="2022-12" db="EMBL/GenBank/DDBJ databases">
        <authorList>
            <person name="Petersen C."/>
        </authorList>
    </citation>
    <scope>NUCLEOTIDE SEQUENCE</scope>
    <source>
        <strain evidence="2">IBT 29677</strain>
    </source>
</reference>
<feature type="transmembrane region" description="Helical" evidence="1">
    <location>
        <begin position="50"/>
        <end position="69"/>
    </location>
</feature>
<gene>
    <name evidence="2" type="ORF">N7509_001784</name>
</gene>
<organism evidence="2 3">
    <name type="scientific">Penicillium cosmopolitanum</name>
    <dbReference type="NCBI Taxonomy" id="1131564"/>
    <lineage>
        <taxon>Eukaryota</taxon>
        <taxon>Fungi</taxon>
        <taxon>Dikarya</taxon>
        <taxon>Ascomycota</taxon>
        <taxon>Pezizomycotina</taxon>
        <taxon>Eurotiomycetes</taxon>
        <taxon>Eurotiomycetidae</taxon>
        <taxon>Eurotiales</taxon>
        <taxon>Aspergillaceae</taxon>
        <taxon>Penicillium</taxon>
    </lineage>
</organism>
<dbReference type="RefSeq" id="XP_056492216.1">
    <property type="nucleotide sequence ID" value="XM_056626421.1"/>
</dbReference>
<reference evidence="2" key="2">
    <citation type="journal article" date="2023" name="IMA Fungus">
        <title>Comparative genomic study of the Penicillium genus elucidates a diverse pangenome and 15 lateral gene transfer events.</title>
        <authorList>
            <person name="Petersen C."/>
            <person name="Sorensen T."/>
            <person name="Nielsen M.R."/>
            <person name="Sondergaard T.E."/>
            <person name="Sorensen J.L."/>
            <person name="Fitzpatrick D.A."/>
            <person name="Frisvad J.C."/>
            <person name="Nielsen K.L."/>
        </authorList>
    </citation>
    <scope>NUCLEOTIDE SEQUENCE</scope>
    <source>
        <strain evidence="2">IBT 29677</strain>
    </source>
</reference>
<evidence type="ECO:0000313" key="2">
    <source>
        <dbReference type="EMBL" id="KAJ5407901.1"/>
    </source>
</evidence>
<keyword evidence="1" id="KW-0472">Membrane</keyword>
<keyword evidence="1" id="KW-1133">Transmembrane helix</keyword>
<proteinExistence type="predicted"/>
<comment type="caution">
    <text evidence="2">The sequence shown here is derived from an EMBL/GenBank/DDBJ whole genome shotgun (WGS) entry which is preliminary data.</text>
</comment>
<dbReference type="GeneID" id="81365401"/>
<name>A0A9W9W7L3_9EURO</name>
<sequence>MDFEFTQRQGRTTTPTISSSLTFQLLALGLVLTQFSFFLHFIIIIPLISVYLFLPLILMYFMFFAPNSLDDPSSSINRRAIDGYELIPYCEEYALEDAFQVHSNPTLETWSMKAPDAEAPEFLLCST</sequence>
<dbReference type="Proteomes" id="UP001147747">
    <property type="component" value="Unassembled WGS sequence"/>
</dbReference>
<keyword evidence="1" id="KW-0812">Transmembrane</keyword>
<evidence type="ECO:0000313" key="3">
    <source>
        <dbReference type="Proteomes" id="UP001147747"/>
    </source>
</evidence>